<reference evidence="14" key="2">
    <citation type="submission" date="2021-01" db="UniProtKB">
        <authorList>
            <consortium name="EnsemblPlants"/>
        </authorList>
    </citation>
    <scope>IDENTIFICATION</scope>
</reference>
<dbReference type="PRINTS" id="PR00463">
    <property type="entry name" value="EP450I"/>
</dbReference>
<dbReference type="EnsemblPlants" id="QL09p013875:mrna">
    <property type="protein sequence ID" value="QL09p013875:mrna"/>
    <property type="gene ID" value="QL09p013875"/>
</dbReference>
<evidence type="ECO:0000256" key="5">
    <source>
        <dbReference type="ARBA" id="ARBA00022723"/>
    </source>
</evidence>
<dbReference type="Proteomes" id="UP000594261">
    <property type="component" value="Chromosome 9"/>
</dbReference>
<gene>
    <name evidence="14" type="primary">LOC115959045</name>
</gene>
<keyword evidence="7 12" id="KW-0560">Oxidoreductase</keyword>
<feature type="binding site" description="axial binding residue" evidence="11">
    <location>
        <position position="464"/>
    </location>
    <ligand>
        <name>heme</name>
        <dbReference type="ChEBI" id="CHEBI:30413"/>
    </ligand>
    <ligandPart>
        <name>Fe</name>
        <dbReference type="ChEBI" id="CHEBI:18248"/>
    </ligandPart>
</feature>
<dbReference type="OMA" id="VLHQYTE"/>
<evidence type="ECO:0000256" key="11">
    <source>
        <dbReference type="PIRSR" id="PIRSR602401-1"/>
    </source>
</evidence>
<evidence type="ECO:0000256" key="12">
    <source>
        <dbReference type="RuleBase" id="RU000461"/>
    </source>
</evidence>
<keyword evidence="4 13" id="KW-0812">Transmembrane</keyword>
<dbReference type="InterPro" id="IPR002401">
    <property type="entry name" value="Cyt_P450_E_grp-I"/>
</dbReference>
<dbReference type="InterPro" id="IPR036396">
    <property type="entry name" value="Cyt_P450_sf"/>
</dbReference>
<dbReference type="EMBL" id="LRBV02000009">
    <property type="status" value="NOT_ANNOTATED_CDS"/>
    <property type="molecule type" value="Genomic_DNA"/>
</dbReference>
<keyword evidence="3 11" id="KW-0349">Heme</keyword>
<evidence type="ECO:0000256" key="6">
    <source>
        <dbReference type="ARBA" id="ARBA00022989"/>
    </source>
</evidence>
<evidence type="ECO:0000256" key="10">
    <source>
        <dbReference type="ARBA" id="ARBA00023136"/>
    </source>
</evidence>
<reference evidence="14 15" key="1">
    <citation type="journal article" date="2016" name="G3 (Bethesda)">
        <title>First Draft Assembly and Annotation of the Genome of a California Endemic Oak Quercus lobata Nee (Fagaceae).</title>
        <authorList>
            <person name="Sork V.L."/>
            <person name="Fitz-Gibbon S.T."/>
            <person name="Puiu D."/>
            <person name="Crepeau M."/>
            <person name="Gugger P.F."/>
            <person name="Sherman R."/>
            <person name="Stevens K."/>
            <person name="Langley C.H."/>
            <person name="Pellegrini M."/>
            <person name="Salzberg S.L."/>
        </authorList>
    </citation>
    <scope>NUCLEOTIDE SEQUENCE [LARGE SCALE GENOMIC DNA]</scope>
    <source>
        <strain evidence="14 15">cv. SW786</strain>
    </source>
</reference>
<keyword evidence="9 12" id="KW-0503">Monooxygenase</keyword>
<comment type="cofactor">
    <cofactor evidence="11">
        <name>heme</name>
        <dbReference type="ChEBI" id="CHEBI:30413"/>
    </cofactor>
</comment>
<dbReference type="GO" id="GO:0016705">
    <property type="term" value="F:oxidoreductase activity, acting on paired donors, with incorporation or reduction of molecular oxygen"/>
    <property type="evidence" value="ECO:0007669"/>
    <property type="project" value="InterPro"/>
</dbReference>
<protein>
    <recommendedName>
        <fullName evidence="16">Cytokinin hydroxylase</fullName>
    </recommendedName>
</protein>
<evidence type="ECO:0000256" key="1">
    <source>
        <dbReference type="ARBA" id="ARBA00004167"/>
    </source>
</evidence>
<dbReference type="KEGG" id="qlo:115959045"/>
<keyword evidence="6 13" id="KW-1133">Transmembrane helix</keyword>
<sequence>MGLLELATGFNIAVLLVFFLFLVTLRVLFSCWISPTLKYWKIRRNGFGGPTPSFPFGNIKDIVKMSSDSSLQSSNSPHDIHSNVFPYFAQWQKSHGKTFIYWLGTEPFLYIAEPEFLKKMSGSVMARSWGKPTVFKNDRDPMFGNGLVMVEGDEWVRQRHVITPAFNPINLKVMASLMVESATNMLDNWTTFIDLGKPEIDAEREIIKTAGEIIAKTSFGVSYKTGQNVLEKLRALQVTLFKSNRFVGVPFSKFFFPKKTLEAKRLGKEIDQLFLSIINDRKNSIKGKTPQDLLSILLQGSPVDSRLGKTLSQQDLVDECKTFFFGGHETTALAITWTLLLLAMNPEWQDQLRDEIREVVKDGEIDVNTLAGLKKMGWVLNEVLRLYPSSPNVQRQAREDIRVDDLTIPNGTNMWIDVVAMHHDSELWGEDVNEFKPERFKGDMYGGCKHKMGYLPFGFGGRMCVGRNLTFMEYKIVLTLILSRFSLTLSPTYTHSPTILLSLRPKYGLPLRFQPL</sequence>
<dbReference type="GeneID" id="115959045"/>
<evidence type="ECO:0008006" key="16">
    <source>
        <dbReference type="Google" id="ProtNLM"/>
    </source>
</evidence>
<accession>A0A7N2RAD3</accession>
<keyword evidence="10 13" id="KW-0472">Membrane</keyword>
<dbReference type="GO" id="GO:0020037">
    <property type="term" value="F:heme binding"/>
    <property type="evidence" value="ECO:0007669"/>
    <property type="project" value="InterPro"/>
</dbReference>
<evidence type="ECO:0000256" key="3">
    <source>
        <dbReference type="ARBA" id="ARBA00022617"/>
    </source>
</evidence>
<dbReference type="Pfam" id="PF00067">
    <property type="entry name" value="p450"/>
    <property type="match status" value="1"/>
</dbReference>
<evidence type="ECO:0000313" key="14">
    <source>
        <dbReference type="EnsemblPlants" id="QL09p013875:mrna"/>
    </source>
</evidence>
<proteinExistence type="inferred from homology"/>
<dbReference type="RefSeq" id="XP_030933197.1">
    <property type="nucleotide sequence ID" value="XM_031077337.1"/>
</dbReference>
<dbReference type="Gramene" id="QL09p013875:mrna">
    <property type="protein sequence ID" value="QL09p013875:mrna"/>
    <property type="gene ID" value="QL09p013875"/>
</dbReference>
<keyword evidence="5 11" id="KW-0479">Metal-binding</keyword>
<dbReference type="GO" id="GO:0005506">
    <property type="term" value="F:iron ion binding"/>
    <property type="evidence" value="ECO:0007669"/>
    <property type="project" value="InterPro"/>
</dbReference>
<feature type="transmembrane region" description="Helical" evidence="13">
    <location>
        <begin position="12"/>
        <end position="34"/>
    </location>
</feature>
<dbReference type="InterPro" id="IPR001128">
    <property type="entry name" value="Cyt_P450"/>
</dbReference>
<organism evidence="14 15">
    <name type="scientific">Quercus lobata</name>
    <name type="common">Valley oak</name>
    <dbReference type="NCBI Taxonomy" id="97700"/>
    <lineage>
        <taxon>Eukaryota</taxon>
        <taxon>Viridiplantae</taxon>
        <taxon>Streptophyta</taxon>
        <taxon>Embryophyta</taxon>
        <taxon>Tracheophyta</taxon>
        <taxon>Spermatophyta</taxon>
        <taxon>Magnoliopsida</taxon>
        <taxon>eudicotyledons</taxon>
        <taxon>Gunneridae</taxon>
        <taxon>Pentapetalae</taxon>
        <taxon>rosids</taxon>
        <taxon>fabids</taxon>
        <taxon>Fagales</taxon>
        <taxon>Fagaceae</taxon>
        <taxon>Quercus</taxon>
    </lineage>
</organism>
<evidence type="ECO:0000256" key="8">
    <source>
        <dbReference type="ARBA" id="ARBA00023004"/>
    </source>
</evidence>
<evidence type="ECO:0000256" key="7">
    <source>
        <dbReference type="ARBA" id="ARBA00023002"/>
    </source>
</evidence>
<dbReference type="GO" id="GO:0004497">
    <property type="term" value="F:monooxygenase activity"/>
    <property type="evidence" value="ECO:0007669"/>
    <property type="project" value="UniProtKB-KW"/>
</dbReference>
<comment type="subcellular location">
    <subcellularLocation>
        <location evidence="1">Membrane</location>
        <topology evidence="1">Single-pass membrane protein</topology>
    </subcellularLocation>
</comment>
<keyword evidence="15" id="KW-1185">Reference proteome</keyword>
<dbReference type="InterPro" id="IPR017972">
    <property type="entry name" value="Cyt_P450_CS"/>
</dbReference>
<dbReference type="PRINTS" id="PR00385">
    <property type="entry name" value="P450"/>
</dbReference>
<dbReference type="Gene3D" id="1.10.630.10">
    <property type="entry name" value="Cytochrome P450"/>
    <property type="match status" value="1"/>
</dbReference>
<keyword evidence="8 11" id="KW-0408">Iron</keyword>
<dbReference type="PANTHER" id="PTHR24282">
    <property type="entry name" value="CYTOCHROME P450 FAMILY MEMBER"/>
    <property type="match status" value="1"/>
</dbReference>
<name>A0A7N2RAD3_QUELO</name>
<evidence type="ECO:0000256" key="4">
    <source>
        <dbReference type="ARBA" id="ARBA00022692"/>
    </source>
</evidence>
<evidence type="ECO:0000256" key="13">
    <source>
        <dbReference type="SAM" id="Phobius"/>
    </source>
</evidence>
<evidence type="ECO:0000256" key="9">
    <source>
        <dbReference type="ARBA" id="ARBA00023033"/>
    </source>
</evidence>
<dbReference type="AlphaFoldDB" id="A0A7N2RAD3"/>
<evidence type="ECO:0000313" key="15">
    <source>
        <dbReference type="Proteomes" id="UP000594261"/>
    </source>
</evidence>
<dbReference type="PANTHER" id="PTHR24282:SF15">
    <property type="entry name" value="CYTOCHROME P450, FAMILY 715, SUBFAMILY A, POLYPEPTIDE 1"/>
    <property type="match status" value="1"/>
</dbReference>
<dbReference type="OrthoDB" id="1470350at2759"/>
<evidence type="ECO:0000256" key="2">
    <source>
        <dbReference type="ARBA" id="ARBA00010617"/>
    </source>
</evidence>
<dbReference type="PROSITE" id="PS00086">
    <property type="entry name" value="CYTOCHROME_P450"/>
    <property type="match status" value="1"/>
</dbReference>
<comment type="similarity">
    <text evidence="2 12">Belongs to the cytochrome P450 family.</text>
</comment>
<dbReference type="FunCoup" id="A0A7N2RAD3">
    <property type="interactions" value="228"/>
</dbReference>
<dbReference type="SUPFAM" id="SSF48264">
    <property type="entry name" value="Cytochrome P450"/>
    <property type="match status" value="1"/>
</dbReference>
<dbReference type="InterPro" id="IPR050665">
    <property type="entry name" value="Cytochrome_P450_Monooxygen"/>
</dbReference>
<dbReference type="GO" id="GO:0016020">
    <property type="term" value="C:membrane"/>
    <property type="evidence" value="ECO:0007669"/>
    <property type="project" value="UniProtKB-SubCell"/>
</dbReference>
<dbReference type="InParanoid" id="A0A7N2RAD3"/>